<name>A0A6J5NP37_9CAUD</name>
<reference evidence="1" key="1">
    <citation type="submission" date="2020-04" db="EMBL/GenBank/DDBJ databases">
        <authorList>
            <person name="Chiriac C."/>
            <person name="Salcher M."/>
            <person name="Ghai R."/>
            <person name="Kavagutti S V."/>
        </authorList>
    </citation>
    <scope>NUCLEOTIDE SEQUENCE</scope>
</reference>
<proteinExistence type="predicted"/>
<protein>
    <submittedName>
        <fullName evidence="1">Uncharacterized protein</fullName>
    </submittedName>
</protein>
<gene>
    <name evidence="1" type="ORF">UFOVP732_9</name>
</gene>
<accession>A0A6J5NP37</accession>
<organism evidence="1">
    <name type="scientific">uncultured Caudovirales phage</name>
    <dbReference type="NCBI Taxonomy" id="2100421"/>
    <lineage>
        <taxon>Viruses</taxon>
        <taxon>Duplodnaviria</taxon>
        <taxon>Heunggongvirae</taxon>
        <taxon>Uroviricota</taxon>
        <taxon>Caudoviricetes</taxon>
        <taxon>Peduoviridae</taxon>
        <taxon>Maltschvirus</taxon>
        <taxon>Maltschvirus maltsch</taxon>
    </lineage>
</organism>
<sequence>MDKEHVEARDDLGQPLGKIPVDMGREGLLAAGFTETSPLKAIRANCVDCMGGSERLVRECAASKCPLWPFRMAKNPWHGLAGKAGAPLSQERLEAMVQGRQKARLPRETRVLAEA</sequence>
<dbReference type="EMBL" id="LR796713">
    <property type="protein sequence ID" value="CAB4160697.1"/>
    <property type="molecule type" value="Genomic_DNA"/>
</dbReference>
<evidence type="ECO:0000313" key="1">
    <source>
        <dbReference type="EMBL" id="CAB4160697.1"/>
    </source>
</evidence>